<sequence length="397" mass="46442">MAEDINALLERLKFLEEEPVQVINTDAVNNFQRFKAWAKGRIMAEEKPNRKEMYRVFRSLWFTKEEGKDIETFEFNLYLFLLLVYNIPLEFMDYQTVLDIGNAIGELVAIDWKDRNGGFTIQGDGWRPVPPRAMRILCWNCRGIGNPVIVRELRQLLVENDPEVIFLCETKVHANKLVSIRSKCRIEGCLAINAIGKSGGLFMVWKEGKRFYGNVDPNKRQSSWDMLRKIGKSVKEKWIIEGNFNAILNNVEKDEGMRKQKMLIDDFQAIVDELLLVDLKTDKGWFTWVNNNEGDALVKERLDHTEGRKPIERTRDPRLNFRYDVCWAKENKAKNIIKNVWQNGVVDIIGKIENVGQDLGNRIKAMRLKLGKLLDNKEKYWAQHSRVTWHKKSDRHT</sequence>
<dbReference type="PANTHER" id="PTHR35218:SF9">
    <property type="entry name" value="ENDONUCLEASE_EXONUCLEASE_PHOSPHATASE DOMAIN-CONTAINING PROTEIN"/>
    <property type="match status" value="1"/>
</dbReference>
<dbReference type="Proteomes" id="UP000593572">
    <property type="component" value="Unassembled WGS sequence"/>
</dbReference>
<feature type="non-terminal residue" evidence="1">
    <location>
        <position position="1"/>
    </location>
</feature>
<dbReference type="SUPFAM" id="SSF56219">
    <property type="entry name" value="DNase I-like"/>
    <property type="match status" value="1"/>
</dbReference>
<organism evidence="1 2">
    <name type="scientific">Gossypium lobatum</name>
    <dbReference type="NCBI Taxonomy" id="34289"/>
    <lineage>
        <taxon>Eukaryota</taxon>
        <taxon>Viridiplantae</taxon>
        <taxon>Streptophyta</taxon>
        <taxon>Embryophyta</taxon>
        <taxon>Tracheophyta</taxon>
        <taxon>Spermatophyta</taxon>
        <taxon>Magnoliopsida</taxon>
        <taxon>eudicotyledons</taxon>
        <taxon>Gunneridae</taxon>
        <taxon>Pentapetalae</taxon>
        <taxon>rosids</taxon>
        <taxon>malvids</taxon>
        <taxon>Malvales</taxon>
        <taxon>Malvaceae</taxon>
        <taxon>Malvoideae</taxon>
        <taxon>Gossypium</taxon>
    </lineage>
</organism>
<dbReference type="EMBL" id="JABEZX010000003">
    <property type="protein sequence ID" value="MBA0552383.1"/>
    <property type="molecule type" value="Genomic_DNA"/>
</dbReference>
<accession>A0A7J8LJ04</accession>
<gene>
    <name evidence="1" type="ORF">Golob_023199</name>
</gene>
<name>A0A7J8LJ04_9ROSI</name>
<evidence type="ECO:0000313" key="1">
    <source>
        <dbReference type="EMBL" id="MBA0552383.1"/>
    </source>
</evidence>
<evidence type="ECO:0000313" key="2">
    <source>
        <dbReference type="Proteomes" id="UP000593572"/>
    </source>
</evidence>
<protein>
    <recommendedName>
        <fullName evidence="3">Endonuclease/exonuclease/phosphatase domain-containing protein</fullName>
    </recommendedName>
</protein>
<dbReference type="Gene3D" id="3.60.10.10">
    <property type="entry name" value="Endonuclease/exonuclease/phosphatase"/>
    <property type="match status" value="1"/>
</dbReference>
<dbReference type="PANTHER" id="PTHR35218">
    <property type="entry name" value="RNASE H DOMAIN-CONTAINING PROTEIN"/>
    <property type="match status" value="1"/>
</dbReference>
<evidence type="ECO:0008006" key="3">
    <source>
        <dbReference type="Google" id="ProtNLM"/>
    </source>
</evidence>
<comment type="caution">
    <text evidence="1">The sequence shown here is derived from an EMBL/GenBank/DDBJ whole genome shotgun (WGS) entry which is preliminary data.</text>
</comment>
<keyword evidence="2" id="KW-1185">Reference proteome</keyword>
<reference evidence="1 2" key="1">
    <citation type="journal article" date="2019" name="Genome Biol. Evol.">
        <title>Insights into the evolution of the New World diploid cottons (Gossypium, subgenus Houzingenia) based on genome sequencing.</title>
        <authorList>
            <person name="Grover C.E."/>
            <person name="Arick M.A. 2nd"/>
            <person name="Thrash A."/>
            <person name="Conover J.L."/>
            <person name="Sanders W.S."/>
            <person name="Peterson D.G."/>
            <person name="Frelichowski J.E."/>
            <person name="Scheffler J.A."/>
            <person name="Scheffler B.E."/>
            <person name="Wendel J.F."/>
        </authorList>
    </citation>
    <scope>NUCLEOTIDE SEQUENCE [LARGE SCALE GENOMIC DNA]</scope>
    <source>
        <strain evidence="1">157</strain>
        <tissue evidence="1">Leaf</tissue>
    </source>
</reference>
<proteinExistence type="predicted"/>
<dbReference type="AlphaFoldDB" id="A0A7J8LJ04"/>
<dbReference type="InterPro" id="IPR036691">
    <property type="entry name" value="Endo/exonu/phosph_ase_sf"/>
</dbReference>